<dbReference type="InterPro" id="IPR016161">
    <property type="entry name" value="Ald_DH/histidinol_DH"/>
</dbReference>
<organism evidence="7 8">
    <name type="scientific">Alteriqipengyuania lutimaris</name>
    <dbReference type="NCBI Taxonomy" id="1538146"/>
    <lineage>
        <taxon>Bacteria</taxon>
        <taxon>Pseudomonadati</taxon>
        <taxon>Pseudomonadota</taxon>
        <taxon>Alphaproteobacteria</taxon>
        <taxon>Sphingomonadales</taxon>
        <taxon>Erythrobacteraceae</taxon>
        <taxon>Alteriqipengyuania</taxon>
    </lineage>
</organism>
<dbReference type="PANTHER" id="PTHR42986:SF1">
    <property type="entry name" value="BENZALDEHYDE DEHYDROGENASE YFMT"/>
    <property type="match status" value="1"/>
</dbReference>
<evidence type="ECO:0000256" key="2">
    <source>
        <dbReference type="ARBA" id="ARBA00023002"/>
    </source>
</evidence>
<dbReference type="PROSITE" id="PS00687">
    <property type="entry name" value="ALDEHYDE_DEHYDR_GLU"/>
    <property type="match status" value="1"/>
</dbReference>
<dbReference type="Pfam" id="PF00171">
    <property type="entry name" value="Aldedh"/>
    <property type="match status" value="1"/>
</dbReference>
<dbReference type="InterPro" id="IPR016163">
    <property type="entry name" value="Ald_DH_C"/>
</dbReference>
<proteinExistence type="inferred from homology"/>
<dbReference type="Gene3D" id="3.40.309.10">
    <property type="entry name" value="Aldehyde Dehydrogenase, Chain A, domain 2"/>
    <property type="match status" value="1"/>
</dbReference>
<keyword evidence="2 5" id="KW-0560">Oxidoreductase</keyword>
<keyword evidence="3" id="KW-0520">NAD</keyword>
<sequence>MMAAYEKLDRIFVSGEWRNGSGETLTNICPWDESTIFEMPCATADDVDEACRKAAEAQAEWAAMPPSARAAKMLAIGDILEARKGEIADWIVREVGGTQVKAALELMLVTQVTRQEAAALPYMVEGAILPEEIPGKESRAYRQPAGVVALISPWNFPLQLTARTLFPALALGNAVVLKPASDSPVTGGTVFAAICEEAGLPQGLVSVLPGSGSEIGDALIRNPIPSVVSFTGSTPVGRGVGKAALDGDRIKSLELELGGNSPIVVLDDADIDYAVEASVWGKFMHQGQICMIANRIVVEDAVYDEFVEKFVARVKELPVGKRDAADCFIGPVVNRDQFDGIMDMIAKAKDQGANCALGGEPDGLVIPPHVFTDVGEDNCLVANEIFGPVAPIQRARDEEHALELANNTEMGLSSSVFSRDEGRALAFAKRIEAGMTHINDQPVNDSPFAPFGAVKNSGVGRFNGRWAIEAFTTTQWISVQHEKRRFPFSADDLG</sequence>
<gene>
    <name evidence="7" type="ORF">DL238_01250</name>
</gene>
<dbReference type="GO" id="GO:0016620">
    <property type="term" value="F:oxidoreductase activity, acting on the aldehyde or oxo group of donors, NAD or NADP as acceptor"/>
    <property type="evidence" value="ECO:0007669"/>
    <property type="project" value="InterPro"/>
</dbReference>
<dbReference type="Gene3D" id="3.40.605.10">
    <property type="entry name" value="Aldehyde Dehydrogenase, Chain A, domain 1"/>
    <property type="match status" value="1"/>
</dbReference>
<dbReference type="OrthoDB" id="9761688at2"/>
<name>A0A395LNX9_9SPHN</name>
<dbReference type="SUPFAM" id="SSF53720">
    <property type="entry name" value="ALDH-like"/>
    <property type="match status" value="1"/>
</dbReference>
<reference evidence="7 8" key="1">
    <citation type="submission" date="2018-07" db="EMBL/GenBank/DDBJ databases">
        <title>Erythrobacter nanhaiensis sp. nov., a novel member of the genus Erythrobacter isolated from the South China Sea.</title>
        <authorList>
            <person name="Chen X."/>
            <person name="Liu J."/>
        </authorList>
    </citation>
    <scope>NUCLEOTIDE SEQUENCE [LARGE SCALE GENOMIC DNA]</scope>
    <source>
        <strain evidence="7 8">S-5</strain>
    </source>
</reference>
<feature type="domain" description="Aldehyde dehydrogenase" evidence="6">
    <location>
        <begin position="17"/>
        <end position="477"/>
    </location>
</feature>
<dbReference type="FunFam" id="3.40.309.10:FF:000009">
    <property type="entry name" value="Aldehyde dehydrogenase A"/>
    <property type="match status" value="1"/>
</dbReference>
<keyword evidence="8" id="KW-1185">Reference proteome</keyword>
<dbReference type="Proteomes" id="UP000254101">
    <property type="component" value="Unassembled WGS sequence"/>
</dbReference>
<accession>A0A395LNX9</accession>
<feature type="active site" evidence="4">
    <location>
        <position position="256"/>
    </location>
</feature>
<dbReference type="AlphaFoldDB" id="A0A395LNX9"/>
<dbReference type="PANTHER" id="PTHR42986">
    <property type="entry name" value="BENZALDEHYDE DEHYDROGENASE YFMT"/>
    <property type="match status" value="1"/>
</dbReference>
<evidence type="ECO:0000256" key="5">
    <source>
        <dbReference type="RuleBase" id="RU003345"/>
    </source>
</evidence>
<dbReference type="InterPro" id="IPR029510">
    <property type="entry name" value="Ald_DH_CS_GLU"/>
</dbReference>
<evidence type="ECO:0000256" key="1">
    <source>
        <dbReference type="ARBA" id="ARBA00009986"/>
    </source>
</evidence>
<evidence type="ECO:0000313" key="8">
    <source>
        <dbReference type="Proteomes" id="UP000254101"/>
    </source>
</evidence>
<evidence type="ECO:0000256" key="3">
    <source>
        <dbReference type="ARBA" id="ARBA00023027"/>
    </source>
</evidence>
<dbReference type="InterPro" id="IPR016162">
    <property type="entry name" value="Ald_DH_N"/>
</dbReference>
<comment type="similarity">
    <text evidence="1 5">Belongs to the aldehyde dehydrogenase family.</text>
</comment>
<dbReference type="EMBL" id="QRBB01000001">
    <property type="protein sequence ID" value="RDS76370.1"/>
    <property type="molecule type" value="Genomic_DNA"/>
</dbReference>
<dbReference type="InterPro" id="IPR015590">
    <property type="entry name" value="Aldehyde_DH_dom"/>
</dbReference>
<evidence type="ECO:0000256" key="4">
    <source>
        <dbReference type="PROSITE-ProRule" id="PRU10007"/>
    </source>
</evidence>
<protein>
    <submittedName>
        <fullName evidence="7">Aldehyde dehydrogenase family protein</fullName>
    </submittedName>
</protein>
<evidence type="ECO:0000313" key="7">
    <source>
        <dbReference type="EMBL" id="RDS76370.1"/>
    </source>
</evidence>
<evidence type="ECO:0000259" key="6">
    <source>
        <dbReference type="Pfam" id="PF00171"/>
    </source>
</evidence>
<comment type="caution">
    <text evidence="7">The sequence shown here is derived from an EMBL/GenBank/DDBJ whole genome shotgun (WGS) entry which is preliminary data.</text>
</comment>